<dbReference type="GO" id="GO:0015986">
    <property type="term" value="P:proton motive force-driven ATP synthesis"/>
    <property type="evidence" value="ECO:0007669"/>
    <property type="project" value="InterPro"/>
</dbReference>
<protein>
    <recommendedName>
        <fullName evidence="14 15">ATP synthase F(0) complex subunit e, mitochondrial</fullName>
    </recommendedName>
</protein>
<dbReference type="Proteomes" id="UP000292052">
    <property type="component" value="Unassembled WGS sequence"/>
</dbReference>
<evidence type="ECO:0000256" key="4">
    <source>
        <dbReference type="ARBA" id="ARBA00022547"/>
    </source>
</evidence>
<comment type="subunit">
    <text evidence="15">F-type ATPases have 2 components, CF(1) - the catalytic core - and CF(0) - the membrane proton channel. CF(1) and CF(0) have multiple subunits.</text>
</comment>
<keyword evidence="8 15" id="KW-0406">Ion transport</keyword>
<dbReference type="GO" id="GO:0005743">
    <property type="term" value="C:mitochondrial inner membrane"/>
    <property type="evidence" value="ECO:0007669"/>
    <property type="project" value="UniProtKB-SubCell"/>
</dbReference>
<evidence type="ECO:0000256" key="15">
    <source>
        <dbReference type="RuleBase" id="RU367005"/>
    </source>
</evidence>
<evidence type="ECO:0000256" key="9">
    <source>
        <dbReference type="ARBA" id="ARBA00023128"/>
    </source>
</evidence>
<evidence type="ECO:0000256" key="11">
    <source>
        <dbReference type="ARBA" id="ARBA00023310"/>
    </source>
</evidence>
<dbReference type="Pfam" id="PF05680">
    <property type="entry name" value="ATP-synt_E"/>
    <property type="match status" value="1"/>
</dbReference>
<comment type="subcellular location">
    <subcellularLocation>
        <location evidence="1 15">Mitochondrion inner membrane</location>
    </subcellularLocation>
</comment>
<dbReference type="InterPro" id="IPR008386">
    <property type="entry name" value="ATP_synth_F0_esu_mt"/>
</dbReference>
<dbReference type="STRING" id="1661398.A0A482VSJ1"/>
<comment type="subunit">
    <text evidence="13">Component of the ATP synthase complex composed at least of ATP5F1A/subunit alpha, ATP5F1B/subunit beta, ATP5MC1/subunit c (homooctomer), MT-ATP6/subunit a, MT-ATP8/subunit 8, ATP5ME/subunit e, ATP5MF/subunit f, ATP5MG/subunit g, ATP5MK/subunit k, ATP5MJ/subunit j, ATP5F1C/subunit gamma, ATP5F1D/subunit delta, ATP5F1E/subunit epsilon, ATP5PF/subunit F6, ATP5PB/subunit b, ATP5PD/subunit d, ATP5PO/subunit OSCP. ATP synthase complex consists of a soluble F(1) head domain (subunits alpha(3) and beta(3)) - the catalytic core - and a membrane F(0) domain - the membrane proton channel (subunits c, a, 8, e, f, g, k and j). These two domains are linked by a central stalk (subunits gamma, delta, and epsilon) rotating inside the F1 region and a stationary peripheral stalk (subunits F6, b, d, and OSCP).</text>
</comment>
<evidence type="ECO:0000256" key="14">
    <source>
        <dbReference type="ARBA" id="ARBA00074682"/>
    </source>
</evidence>
<evidence type="ECO:0000256" key="1">
    <source>
        <dbReference type="ARBA" id="ARBA00004273"/>
    </source>
</evidence>
<evidence type="ECO:0000313" key="17">
    <source>
        <dbReference type="Proteomes" id="UP000292052"/>
    </source>
</evidence>
<sequence>MSSLPKPLPVHPLIKFARWSLLITGIFYGAYRQKRLAKKEAAFRREEIKKKEIRDKQLAPEKKLAGERELVELEEMFLHGGDSTDDF</sequence>
<evidence type="ECO:0000256" key="3">
    <source>
        <dbReference type="ARBA" id="ARBA00022448"/>
    </source>
</evidence>
<evidence type="ECO:0000256" key="13">
    <source>
        <dbReference type="ARBA" id="ARBA00064647"/>
    </source>
</evidence>
<keyword evidence="6 15" id="KW-0999">Mitochondrion inner membrane</keyword>
<comment type="caution">
    <text evidence="16">The sequence shown here is derived from an EMBL/GenBank/DDBJ whole genome shotgun (WGS) entry which is preliminary data.</text>
</comment>
<keyword evidence="11 15" id="KW-0066">ATP synthesis</keyword>
<organism evidence="16 17">
    <name type="scientific">Asbolus verrucosus</name>
    <name type="common">Desert ironclad beetle</name>
    <dbReference type="NCBI Taxonomy" id="1661398"/>
    <lineage>
        <taxon>Eukaryota</taxon>
        <taxon>Metazoa</taxon>
        <taxon>Ecdysozoa</taxon>
        <taxon>Arthropoda</taxon>
        <taxon>Hexapoda</taxon>
        <taxon>Insecta</taxon>
        <taxon>Pterygota</taxon>
        <taxon>Neoptera</taxon>
        <taxon>Endopterygota</taxon>
        <taxon>Coleoptera</taxon>
        <taxon>Polyphaga</taxon>
        <taxon>Cucujiformia</taxon>
        <taxon>Tenebrionidae</taxon>
        <taxon>Pimeliinae</taxon>
        <taxon>Asbolus</taxon>
    </lineage>
</organism>
<keyword evidence="5 15" id="KW-0375">Hydrogen ion transport</keyword>
<dbReference type="PANTHER" id="PTHR12427">
    <property type="entry name" value="ATP SYNTHASE E CHAIN, MITOCHONDRIAL"/>
    <property type="match status" value="1"/>
</dbReference>
<dbReference type="EMBL" id="QDEB01068982">
    <property type="protein sequence ID" value="RZC35660.1"/>
    <property type="molecule type" value="Genomic_DNA"/>
</dbReference>
<keyword evidence="17" id="KW-1185">Reference proteome</keyword>
<comment type="function">
    <text evidence="12 15">Subunit e, of the mitochondrial membrane ATP synthase complex (F(1)F(0) ATP synthase or Complex V) that produces ATP from ADP in the presence of a proton gradient across the membrane which is generated by electron transport complexes of the respiratory chain. ATP synthase complex consist of a soluble F(1) head domain - the catalytic core - and a membrane F(1) domain - the membrane proton channel. These two domains are linked by a central stalk rotating inside the F(1) region and a stationary peripheral stalk. During catalysis, ATP synthesis in the catalytic domain of F(1) is coupled via a rotary mechanism of the central stalk subunits to proton translocation. In vivo, can only synthesize ATP although its ATP hydrolase activity can be activated artificially in vitro. Part of the complex F(0) domain.</text>
</comment>
<keyword evidence="3 15" id="KW-0813">Transport</keyword>
<dbReference type="PANTHER" id="PTHR12427:SF1">
    <property type="entry name" value="ATP SYNTHASE SUBUNIT E, MITOCHONDRIAL"/>
    <property type="match status" value="1"/>
</dbReference>
<evidence type="ECO:0000256" key="12">
    <source>
        <dbReference type="ARBA" id="ARBA00057306"/>
    </source>
</evidence>
<evidence type="ECO:0000256" key="8">
    <source>
        <dbReference type="ARBA" id="ARBA00023065"/>
    </source>
</evidence>
<dbReference type="GO" id="GO:0015078">
    <property type="term" value="F:proton transmembrane transporter activity"/>
    <property type="evidence" value="ECO:0007669"/>
    <property type="project" value="InterPro"/>
</dbReference>
<dbReference type="OrthoDB" id="9982108at2759"/>
<evidence type="ECO:0000313" key="16">
    <source>
        <dbReference type="EMBL" id="RZC35660.1"/>
    </source>
</evidence>
<evidence type="ECO:0000256" key="5">
    <source>
        <dbReference type="ARBA" id="ARBA00022781"/>
    </source>
</evidence>
<comment type="similarity">
    <text evidence="2 15">Belongs to the ATPase e subunit family.</text>
</comment>
<gene>
    <name evidence="16" type="ORF">BDFB_012922</name>
</gene>
<dbReference type="AlphaFoldDB" id="A0A482VSJ1"/>
<keyword evidence="4 15" id="KW-0138">CF(0)</keyword>
<accession>A0A482VSJ1</accession>
<evidence type="ECO:0000256" key="2">
    <source>
        <dbReference type="ARBA" id="ARBA00007333"/>
    </source>
</evidence>
<name>A0A482VSJ1_ASBVE</name>
<proteinExistence type="inferred from homology"/>
<keyword evidence="10" id="KW-0472">Membrane</keyword>
<evidence type="ECO:0000256" key="6">
    <source>
        <dbReference type="ARBA" id="ARBA00022792"/>
    </source>
</evidence>
<evidence type="ECO:0000256" key="10">
    <source>
        <dbReference type="ARBA" id="ARBA00023136"/>
    </source>
</evidence>
<reference evidence="16 17" key="1">
    <citation type="submission" date="2017-03" db="EMBL/GenBank/DDBJ databases">
        <title>Genome of the blue death feigning beetle - Asbolus verrucosus.</title>
        <authorList>
            <person name="Rider S.D."/>
        </authorList>
    </citation>
    <scope>NUCLEOTIDE SEQUENCE [LARGE SCALE GENOMIC DNA]</scope>
    <source>
        <strain evidence="16">Butters</strain>
        <tissue evidence="16">Head and leg muscle</tissue>
    </source>
</reference>
<evidence type="ECO:0000256" key="7">
    <source>
        <dbReference type="ARBA" id="ARBA00022990"/>
    </source>
</evidence>
<keyword evidence="7" id="KW-0007">Acetylation</keyword>
<keyword evidence="9 15" id="KW-0496">Mitochondrion</keyword>
<dbReference type="GO" id="GO:0045259">
    <property type="term" value="C:proton-transporting ATP synthase complex"/>
    <property type="evidence" value="ECO:0007669"/>
    <property type="project" value="UniProtKB-UniRule"/>
</dbReference>